<reference evidence="1" key="1">
    <citation type="journal article" date="2014" name="Genome Biol. Evol.">
        <title>Pangenome evidence for extensive interdomain horizontal transfer affecting lineage core and shell genes in uncultured planktonic thaumarchaeota and euryarchaeota.</title>
        <authorList>
            <person name="Deschamps P."/>
            <person name="Zivanovic Y."/>
            <person name="Moreira D."/>
            <person name="Rodriguez-Valera F."/>
            <person name="Lopez-Garcia P."/>
        </authorList>
    </citation>
    <scope>NUCLEOTIDE SEQUENCE</scope>
</reference>
<name>A0A075GB63_9EURY</name>
<evidence type="ECO:0000313" key="1">
    <source>
        <dbReference type="EMBL" id="AIE98897.1"/>
    </source>
</evidence>
<sequence length="109" mass="11564">MPSITRCRPPCLSTASRIGLDASLMVMYASRSVRPTEVSAGRELMCIRELQGVSMASRDVASESASSGTTTAESPSISAMYGATNASDAEIATLMLSRLTPFGRLRVCR</sequence>
<organism evidence="1">
    <name type="scientific">uncultured marine group II/III euryarchaeote KM3_101_E02</name>
    <dbReference type="NCBI Taxonomy" id="1457843"/>
    <lineage>
        <taxon>Archaea</taxon>
        <taxon>Methanobacteriati</taxon>
        <taxon>Methanobacteriota</taxon>
        <taxon>environmental samples</taxon>
    </lineage>
</organism>
<protein>
    <submittedName>
        <fullName evidence="1">Uncharacterized protein</fullName>
    </submittedName>
</protein>
<dbReference type="AlphaFoldDB" id="A0A075GB63"/>
<proteinExistence type="predicted"/>
<dbReference type="EMBL" id="KF900548">
    <property type="protein sequence ID" value="AIE98897.1"/>
    <property type="molecule type" value="Genomic_DNA"/>
</dbReference>
<accession>A0A075GB63</accession>